<dbReference type="GO" id="GO:0036088">
    <property type="term" value="P:D-serine catabolic process"/>
    <property type="evidence" value="ECO:0007669"/>
    <property type="project" value="TreeGrafter"/>
</dbReference>
<dbReference type="OrthoDB" id="20198at2759"/>
<dbReference type="InterPro" id="IPR001608">
    <property type="entry name" value="Ala_racemase_N"/>
</dbReference>
<dbReference type="InterPro" id="IPR051466">
    <property type="entry name" value="D-amino_acid_metab_enzyme"/>
</dbReference>
<keyword evidence="3" id="KW-1185">Reference proteome</keyword>
<dbReference type="STRING" id="400727.A0A2T7P4W1"/>
<dbReference type="InterPro" id="IPR029066">
    <property type="entry name" value="PLP-binding_barrel"/>
</dbReference>
<dbReference type="PANTHER" id="PTHR28004:SF2">
    <property type="entry name" value="D-SERINE DEHYDRATASE"/>
    <property type="match status" value="1"/>
</dbReference>
<name>A0A2T7P4W1_POMCA</name>
<dbReference type="Proteomes" id="UP000245119">
    <property type="component" value="Linkage Group LG6"/>
</dbReference>
<reference evidence="2 3" key="1">
    <citation type="submission" date="2018-04" db="EMBL/GenBank/DDBJ databases">
        <title>The genome of golden apple snail Pomacea canaliculata provides insight into stress tolerance and invasive adaptation.</title>
        <authorList>
            <person name="Liu C."/>
            <person name="Liu B."/>
            <person name="Ren Y."/>
            <person name="Zhang Y."/>
            <person name="Wang H."/>
            <person name="Li S."/>
            <person name="Jiang F."/>
            <person name="Yin L."/>
            <person name="Zhang G."/>
            <person name="Qian W."/>
            <person name="Fan W."/>
        </authorList>
    </citation>
    <scope>NUCLEOTIDE SEQUENCE [LARGE SCALE GENOMIC DNA]</scope>
    <source>
        <strain evidence="2">SZHN2017</strain>
        <tissue evidence="2">Muscle</tissue>
    </source>
</reference>
<dbReference type="Pfam" id="PF01168">
    <property type="entry name" value="Ala_racemase_N"/>
    <property type="match status" value="1"/>
</dbReference>
<gene>
    <name evidence="2" type="ORF">C0Q70_11036</name>
</gene>
<evidence type="ECO:0000313" key="2">
    <source>
        <dbReference type="EMBL" id="PVD28448.1"/>
    </source>
</evidence>
<dbReference type="SUPFAM" id="SSF51419">
    <property type="entry name" value="PLP-binding barrel"/>
    <property type="match status" value="1"/>
</dbReference>
<dbReference type="Gene3D" id="3.20.20.10">
    <property type="entry name" value="Alanine racemase"/>
    <property type="match status" value="1"/>
</dbReference>
<dbReference type="GO" id="GO:0008721">
    <property type="term" value="F:D-serine ammonia-lyase activity"/>
    <property type="evidence" value="ECO:0007669"/>
    <property type="project" value="TreeGrafter"/>
</dbReference>
<dbReference type="EMBL" id="PZQS01000006">
    <property type="protein sequence ID" value="PVD28448.1"/>
    <property type="molecule type" value="Genomic_DNA"/>
</dbReference>
<feature type="domain" description="Alanine racemase N-terminal" evidence="1">
    <location>
        <begin position="24"/>
        <end position="152"/>
    </location>
</feature>
<evidence type="ECO:0000313" key="3">
    <source>
        <dbReference type="Proteomes" id="UP000245119"/>
    </source>
</evidence>
<dbReference type="AlphaFoldDB" id="A0A2T7P4W1"/>
<protein>
    <recommendedName>
        <fullName evidence="1">Alanine racemase N-terminal domain-containing protein</fullName>
    </recommendedName>
</protein>
<organism evidence="2 3">
    <name type="scientific">Pomacea canaliculata</name>
    <name type="common">Golden apple snail</name>
    <dbReference type="NCBI Taxonomy" id="400727"/>
    <lineage>
        <taxon>Eukaryota</taxon>
        <taxon>Metazoa</taxon>
        <taxon>Spiralia</taxon>
        <taxon>Lophotrochozoa</taxon>
        <taxon>Mollusca</taxon>
        <taxon>Gastropoda</taxon>
        <taxon>Caenogastropoda</taxon>
        <taxon>Architaenioglossa</taxon>
        <taxon>Ampullarioidea</taxon>
        <taxon>Ampullariidae</taxon>
        <taxon>Pomacea</taxon>
    </lineage>
</organism>
<evidence type="ECO:0000259" key="1">
    <source>
        <dbReference type="Pfam" id="PF01168"/>
    </source>
</evidence>
<accession>A0A2T7P4W1</accession>
<sequence length="221" mass="23728">MAQLQKPCRIGDDVSDIETPALLVCLDRLEANIRKMQTTMSQNYPGVAVRPHAKTHKSPGIARLQVREGAVGVCCQTVTEAEAMVERGVNDVFVSNEMVSKSKLRRLGSLAKTAKISLAVDSCENLRDVSDVASDMGVNIDIVVELSVGGFRVKPASGSAAERSSGVKLVVDKVRQVDYICSSSTPCLELESNATTSQVQGRVPSATRLAARCSLKYSLYP</sequence>
<dbReference type="PANTHER" id="PTHR28004">
    <property type="entry name" value="ZGC:162816-RELATED"/>
    <property type="match status" value="1"/>
</dbReference>
<proteinExistence type="predicted"/>
<comment type="caution">
    <text evidence="2">The sequence shown here is derived from an EMBL/GenBank/DDBJ whole genome shotgun (WGS) entry which is preliminary data.</text>
</comment>